<name>A0A328ZF65_9BURK</name>
<dbReference type="InterPro" id="IPR012223">
    <property type="entry name" value="TEII"/>
</dbReference>
<dbReference type="SUPFAM" id="SSF53474">
    <property type="entry name" value="alpha/beta-Hydrolases"/>
    <property type="match status" value="1"/>
</dbReference>
<dbReference type="Pfam" id="PF00975">
    <property type="entry name" value="Thioesterase"/>
    <property type="match status" value="1"/>
</dbReference>
<organism evidence="3 4">
    <name type="scientific">Paracidovorax anthurii</name>
    <dbReference type="NCBI Taxonomy" id="78229"/>
    <lineage>
        <taxon>Bacteria</taxon>
        <taxon>Pseudomonadati</taxon>
        <taxon>Pseudomonadota</taxon>
        <taxon>Betaproteobacteria</taxon>
        <taxon>Burkholderiales</taxon>
        <taxon>Comamonadaceae</taxon>
        <taxon>Paracidovorax</taxon>
    </lineage>
</organism>
<dbReference type="Proteomes" id="UP000248856">
    <property type="component" value="Unassembled WGS sequence"/>
</dbReference>
<gene>
    <name evidence="3" type="ORF">AX018_101287</name>
</gene>
<comment type="similarity">
    <text evidence="1">Belongs to the thioesterase family.</text>
</comment>
<evidence type="ECO:0000313" key="4">
    <source>
        <dbReference type="Proteomes" id="UP000248856"/>
    </source>
</evidence>
<dbReference type="PANTHER" id="PTHR11487">
    <property type="entry name" value="THIOESTERASE"/>
    <property type="match status" value="1"/>
</dbReference>
<dbReference type="InterPro" id="IPR029058">
    <property type="entry name" value="AB_hydrolase_fold"/>
</dbReference>
<dbReference type="AlphaFoldDB" id="A0A328ZF65"/>
<dbReference type="GO" id="GO:0008610">
    <property type="term" value="P:lipid biosynthetic process"/>
    <property type="evidence" value="ECO:0007669"/>
    <property type="project" value="TreeGrafter"/>
</dbReference>
<dbReference type="PANTHER" id="PTHR11487:SF0">
    <property type="entry name" value="S-ACYL FATTY ACID SYNTHASE THIOESTERASE, MEDIUM CHAIN"/>
    <property type="match status" value="1"/>
</dbReference>
<proteinExistence type="inferred from homology"/>
<comment type="caution">
    <text evidence="3">The sequence shown here is derived from an EMBL/GenBank/DDBJ whole genome shotgun (WGS) entry which is preliminary data.</text>
</comment>
<dbReference type="Gene3D" id="3.40.50.1820">
    <property type="entry name" value="alpha/beta hydrolase"/>
    <property type="match status" value="1"/>
</dbReference>
<dbReference type="InterPro" id="IPR001031">
    <property type="entry name" value="Thioesterase"/>
</dbReference>
<dbReference type="EMBL" id="QLTA01000012">
    <property type="protein sequence ID" value="RAR84274.1"/>
    <property type="molecule type" value="Genomic_DNA"/>
</dbReference>
<evidence type="ECO:0000256" key="1">
    <source>
        <dbReference type="ARBA" id="ARBA00007169"/>
    </source>
</evidence>
<keyword evidence="4" id="KW-1185">Reference proteome</keyword>
<sequence>MYLRWRRALASAGIGVVPVELPGRGARMHEPFAPDYGTLVQQLTGPCLHAAGGRPFALLGHSMGGLLAYGVARRLQEVGEVSPVALVVSACAAPTRRDAVRYAEPLSDERLVADLREQNGTPSGVFSEPELLRLTLDVLRADYRICHGFERPTGGDLLSCPIHAIAGRADRIRAPDVDAWGQETRNVFSTDWLDGGHFFIREHEAAFLDTLVRRLSPRRKVSDAALLASPA</sequence>
<feature type="domain" description="Thioesterase" evidence="2">
    <location>
        <begin position="1"/>
        <end position="211"/>
    </location>
</feature>
<evidence type="ECO:0000259" key="2">
    <source>
        <dbReference type="Pfam" id="PF00975"/>
    </source>
</evidence>
<reference evidence="3 4" key="1">
    <citation type="submission" date="2018-06" db="EMBL/GenBank/DDBJ databases">
        <title>Genomic Encyclopedia of Archaeal and Bacterial Type Strains, Phase II (KMG-II): from individual species to whole genera.</title>
        <authorList>
            <person name="Goeker M."/>
        </authorList>
    </citation>
    <scope>NUCLEOTIDE SEQUENCE [LARGE SCALE GENOMIC DNA]</scope>
    <source>
        <strain evidence="3 4">CFPB 3232</strain>
    </source>
</reference>
<accession>A0A328ZF65</accession>
<evidence type="ECO:0000313" key="3">
    <source>
        <dbReference type="EMBL" id="RAR84274.1"/>
    </source>
</evidence>
<protein>
    <submittedName>
        <fullName evidence="3">Surfactin synthase thioesterase subunit</fullName>
    </submittedName>
</protein>